<protein>
    <submittedName>
        <fullName evidence="1">Uncharacterized protein</fullName>
    </submittedName>
</protein>
<evidence type="ECO:0000313" key="1">
    <source>
        <dbReference type="EMBL" id="KAF9601650.1"/>
    </source>
</evidence>
<keyword evidence="2" id="KW-1185">Reference proteome</keyword>
<accession>A0A835HLP7</accession>
<gene>
    <name evidence="1" type="ORF">IFM89_021116</name>
</gene>
<comment type="caution">
    <text evidence="1">The sequence shown here is derived from an EMBL/GenBank/DDBJ whole genome shotgun (WGS) entry which is preliminary data.</text>
</comment>
<dbReference type="OrthoDB" id="1939300at2759"/>
<dbReference type="AlphaFoldDB" id="A0A835HLP7"/>
<dbReference type="Proteomes" id="UP000631114">
    <property type="component" value="Unassembled WGS sequence"/>
</dbReference>
<proteinExistence type="predicted"/>
<sequence>MIADRELFYFKFFNDEDKQMVIDQGSIFLAGRILVVRPWSTIVEEYRNGIKAIPIWKPSHEDQALDIVLAKSPEDSTSLDHSMVIFNEKVDELTENNASEDLSFMKPQDLNSAELHNLLNAKEHHDSCYGNDATASEKDYFYDHTYEARES</sequence>
<evidence type="ECO:0000313" key="2">
    <source>
        <dbReference type="Proteomes" id="UP000631114"/>
    </source>
</evidence>
<organism evidence="1 2">
    <name type="scientific">Coptis chinensis</name>
    <dbReference type="NCBI Taxonomy" id="261450"/>
    <lineage>
        <taxon>Eukaryota</taxon>
        <taxon>Viridiplantae</taxon>
        <taxon>Streptophyta</taxon>
        <taxon>Embryophyta</taxon>
        <taxon>Tracheophyta</taxon>
        <taxon>Spermatophyta</taxon>
        <taxon>Magnoliopsida</taxon>
        <taxon>Ranunculales</taxon>
        <taxon>Ranunculaceae</taxon>
        <taxon>Coptidoideae</taxon>
        <taxon>Coptis</taxon>
    </lineage>
</organism>
<name>A0A835HLP7_9MAGN</name>
<dbReference type="EMBL" id="JADFTS010000006">
    <property type="protein sequence ID" value="KAF9601650.1"/>
    <property type="molecule type" value="Genomic_DNA"/>
</dbReference>
<reference evidence="1 2" key="1">
    <citation type="submission" date="2020-10" db="EMBL/GenBank/DDBJ databases">
        <title>The Coptis chinensis genome and diversification of protoberbering-type alkaloids.</title>
        <authorList>
            <person name="Wang B."/>
            <person name="Shu S."/>
            <person name="Song C."/>
            <person name="Liu Y."/>
        </authorList>
    </citation>
    <scope>NUCLEOTIDE SEQUENCE [LARGE SCALE GENOMIC DNA]</scope>
    <source>
        <strain evidence="1">HL-2020</strain>
        <tissue evidence="1">Leaf</tissue>
    </source>
</reference>